<evidence type="ECO:0000256" key="1">
    <source>
        <dbReference type="ARBA" id="ARBA00004496"/>
    </source>
</evidence>
<dbReference type="Gene3D" id="1.20.5.5270">
    <property type="match status" value="1"/>
</dbReference>
<accession>A0A973A9V0</accession>
<dbReference type="Gene3D" id="2.30.130.40">
    <property type="entry name" value="LON domain-like"/>
    <property type="match status" value="1"/>
</dbReference>
<evidence type="ECO:0000256" key="12">
    <source>
        <dbReference type="PIRSR" id="PIRSR001174-2"/>
    </source>
</evidence>
<dbReference type="SUPFAM" id="SSF54211">
    <property type="entry name" value="Ribosomal protein S5 domain 2-like"/>
    <property type="match status" value="1"/>
</dbReference>
<evidence type="ECO:0000256" key="3">
    <source>
        <dbReference type="ARBA" id="ARBA00022670"/>
    </source>
</evidence>
<dbReference type="Gene3D" id="3.30.230.10">
    <property type="match status" value="1"/>
</dbReference>
<dbReference type="InterPro" id="IPR008268">
    <property type="entry name" value="Peptidase_S16_AS"/>
</dbReference>
<evidence type="ECO:0000313" key="17">
    <source>
        <dbReference type="EMBL" id="NQV65131.1"/>
    </source>
</evidence>
<comment type="caution">
    <text evidence="17">The sequence shown here is derived from an EMBL/GenBank/DDBJ whole genome shotgun (WGS) entry which is preliminary data.</text>
</comment>
<dbReference type="InterPro" id="IPR046336">
    <property type="entry name" value="Lon_prtase_N_sf"/>
</dbReference>
<dbReference type="Pfam" id="PF05362">
    <property type="entry name" value="Lon_C"/>
    <property type="match status" value="1"/>
</dbReference>
<feature type="domain" description="Lon proteolytic" evidence="15">
    <location>
        <begin position="593"/>
        <end position="774"/>
    </location>
</feature>
<evidence type="ECO:0000259" key="15">
    <source>
        <dbReference type="PROSITE" id="PS51786"/>
    </source>
</evidence>
<dbReference type="InterPro" id="IPR003593">
    <property type="entry name" value="AAA+_ATPase"/>
</dbReference>
<keyword evidence="5 13" id="KW-0378">Hydrolase</keyword>
<dbReference type="Gene3D" id="3.40.50.300">
    <property type="entry name" value="P-loop containing nucleotide triphosphate hydrolases"/>
    <property type="match status" value="1"/>
</dbReference>
<evidence type="ECO:0000256" key="13">
    <source>
        <dbReference type="PROSITE-ProRule" id="PRU01122"/>
    </source>
</evidence>
<evidence type="ECO:0000256" key="4">
    <source>
        <dbReference type="ARBA" id="ARBA00022741"/>
    </source>
</evidence>
<keyword evidence="7 12" id="KW-0067">ATP-binding</keyword>
<dbReference type="PROSITE" id="PS51787">
    <property type="entry name" value="LON_N"/>
    <property type="match status" value="1"/>
</dbReference>
<keyword evidence="4 12" id="KW-0547">Nucleotide-binding</keyword>
<comment type="subcellular location">
    <subcellularLocation>
        <location evidence="1">Cytoplasm</location>
    </subcellularLocation>
</comment>
<dbReference type="GO" id="GO:0005737">
    <property type="term" value="C:cytoplasm"/>
    <property type="evidence" value="ECO:0007669"/>
    <property type="project" value="UniProtKB-SubCell"/>
</dbReference>
<reference evidence="17" key="1">
    <citation type="submission" date="2020-05" db="EMBL/GenBank/DDBJ databases">
        <title>Sulfur intermediates as new biogeochemical hubs in an aquatic model microbial ecosystem.</title>
        <authorList>
            <person name="Vigneron A."/>
        </authorList>
    </citation>
    <scope>NUCLEOTIDE SEQUENCE</scope>
    <source>
        <strain evidence="17">Bin.250</strain>
    </source>
</reference>
<evidence type="ECO:0000256" key="2">
    <source>
        <dbReference type="ARBA" id="ARBA00022490"/>
    </source>
</evidence>
<feature type="active site" evidence="11 13">
    <location>
        <position position="723"/>
    </location>
</feature>
<dbReference type="CDD" id="cd19500">
    <property type="entry name" value="RecA-like_Lon"/>
    <property type="match status" value="1"/>
</dbReference>
<evidence type="ECO:0000256" key="9">
    <source>
        <dbReference type="ARBA" id="ARBA00050665"/>
    </source>
</evidence>
<evidence type="ECO:0000256" key="11">
    <source>
        <dbReference type="PIRSR" id="PIRSR001174-1"/>
    </source>
</evidence>
<dbReference type="InterPro" id="IPR027065">
    <property type="entry name" value="Lon_Prtase"/>
</dbReference>
<feature type="active site" evidence="11 13">
    <location>
        <position position="680"/>
    </location>
</feature>
<dbReference type="SUPFAM" id="SSF88697">
    <property type="entry name" value="PUA domain-like"/>
    <property type="match status" value="1"/>
</dbReference>
<dbReference type="SMART" id="SM00464">
    <property type="entry name" value="LON"/>
    <property type="match status" value="1"/>
</dbReference>
<dbReference type="Pfam" id="PF00004">
    <property type="entry name" value="AAA"/>
    <property type="match status" value="1"/>
</dbReference>
<dbReference type="Gene3D" id="1.20.58.1480">
    <property type="match status" value="1"/>
</dbReference>
<dbReference type="Gene3D" id="1.10.8.60">
    <property type="match status" value="1"/>
</dbReference>
<proteinExistence type="inferred from homology"/>
<dbReference type="FunFam" id="1.20.5.5270:FF:000002">
    <property type="entry name" value="Lon protease homolog"/>
    <property type="match status" value="1"/>
</dbReference>
<dbReference type="Pfam" id="PF02190">
    <property type="entry name" value="LON_substr_bdg"/>
    <property type="match status" value="1"/>
</dbReference>
<dbReference type="PIRSF" id="PIRSF001174">
    <property type="entry name" value="Lon_proteas"/>
    <property type="match status" value="1"/>
</dbReference>
<keyword evidence="2" id="KW-0963">Cytoplasm</keyword>
<evidence type="ECO:0000256" key="5">
    <source>
        <dbReference type="ARBA" id="ARBA00022801"/>
    </source>
</evidence>
<dbReference type="InterPro" id="IPR020568">
    <property type="entry name" value="Ribosomal_Su5_D2-typ_SF"/>
</dbReference>
<dbReference type="InterPro" id="IPR027543">
    <property type="entry name" value="Lon_bac"/>
</dbReference>
<dbReference type="AlphaFoldDB" id="A0A973A9V0"/>
<dbReference type="PANTHER" id="PTHR10046">
    <property type="entry name" value="ATP DEPENDENT LON PROTEASE FAMILY MEMBER"/>
    <property type="match status" value="1"/>
</dbReference>
<dbReference type="InterPro" id="IPR008269">
    <property type="entry name" value="Lon_proteolytic"/>
</dbReference>
<dbReference type="EC" id="3.4.21.53" evidence="10 13"/>
<gene>
    <name evidence="17" type="primary">lon</name>
    <name evidence="17" type="ORF">HQ497_07190</name>
</gene>
<dbReference type="GO" id="GO:0004176">
    <property type="term" value="F:ATP-dependent peptidase activity"/>
    <property type="evidence" value="ECO:0007669"/>
    <property type="project" value="UniProtKB-UniRule"/>
</dbReference>
<dbReference type="PRINTS" id="PR00830">
    <property type="entry name" value="ENDOLAPTASE"/>
</dbReference>
<dbReference type="HAMAP" id="MF_01973">
    <property type="entry name" value="lon_bact"/>
    <property type="match status" value="1"/>
</dbReference>
<comment type="similarity">
    <text evidence="13 14">Belongs to the peptidase S16 family.</text>
</comment>
<evidence type="ECO:0000259" key="16">
    <source>
        <dbReference type="PROSITE" id="PS51787"/>
    </source>
</evidence>
<evidence type="ECO:0000313" key="18">
    <source>
        <dbReference type="Proteomes" id="UP000754644"/>
    </source>
</evidence>
<feature type="non-terminal residue" evidence="17">
    <location>
        <position position="778"/>
    </location>
</feature>
<dbReference type="InterPro" id="IPR054594">
    <property type="entry name" value="Lon_lid"/>
</dbReference>
<evidence type="ECO:0000256" key="6">
    <source>
        <dbReference type="ARBA" id="ARBA00022825"/>
    </source>
</evidence>
<dbReference type="SMART" id="SM00382">
    <property type="entry name" value="AAA"/>
    <property type="match status" value="1"/>
</dbReference>
<comment type="catalytic activity">
    <reaction evidence="9 13">
        <text>Hydrolysis of proteins in presence of ATP.</text>
        <dbReference type="EC" id="3.4.21.53"/>
    </reaction>
</comment>
<dbReference type="InterPro" id="IPR004815">
    <property type="entry name" value="Lon_bac/euk-typ"/>
</dbReference>
<evidence type="ECO:0000256" key="14">
    <source>
        <dbReference type="RuleBase" id="RU000591"/>
    </source>
</evidence>
<dbReference type="GO" id="GO:0005524">
    <property type="term" value="F:ATP binding"/>
    <property type="evidence" value="ECO:0007669"/>
    <property type="project" value="UniProtKB-KW"/>
</dbReference>
<dbReference type="FunFam" id="3.30.230.10:FF:000010">
    <property type="entry name" value="Lon protease"/>
    <property type="match status" value="1"/>
</dbReference>
<dbReference type="GO" id="GO:0030163">
    <property type="term" value="P:protein catabolic process"/>
    <property type="evidence" value="ECO:0007669"/>
    <property type="project" value="InterPro"/>
</dbReference>
<dbReference type="InterPro" id="IPR015947">
    <property type="entry name" value="PUA-like_sf"/>
</dbReference>
<dbReference type="FunFam" id="1.20.58.1480:FF:000001">
    <property type="entry name" value="Lon protease"/>
    <property type="match status" value="1"/>
</dbReference>
<dbReference type="SUPFAM" id="SSF52540">
    <property type="entry name" value="P-loop containing nucleoside triphosphate hydrolases"/>
    <property type="match status" value="1"/>
</dbReference>
<feature type="binding site" evidence="12">
    <location>
        <begin position="354"/>
        <end position="361"/>
    </location>
    <ligand>
        <name>ATP</name>
        <dbReference type="ChEBI" id="CHEBI:30616"/>
    </ligand>
</feature>
<dbReference type="GO" id="GO:0006508">
    <property type="term" value="P:proteolysis"/>
    <property type="evidence" value="ECO:0007669"/>
    <property type="project" value="UniProtKB-KW"/>
</dbReference>
<dbReference type="GO" id="GO:0004252">
    <property type="term" value="F:serine-type endopeptidase activity"/>
    <property type="evidence" value="ECO:0007669"/>
    <property type="project" value="UniProtKB-UniRule"/>
</dbReference>
<dbReference type="PROSITE" id="PS51786">
    <property type="entry name" value="LON_PROTEOLYTIC"/>
    <property type="match status" value="1"/>
</dbReference>
<dbReference type="InterPro" id="IPR003959">
    <property type="entry name" value="ATPase_AAA_core"/>
</dbReference>
<evidence type="ECO:0000256" key="7">
    <source>
        <dbReference type="ARBA" id="ARBA00022840"/>
    </source>
</evidence>
<name>A0A973A9V0_9GAMM</name>
<dbReference type="GO" id="GO:0043565">
    <property type="term" value="F:sequence-specific DNA binding"/>
    <property type="evidence" value="ECO:0007669"/>
    <property type="project" value="InterPro"/>
</dbReference>
<protein>
    <recommendedName>
        <fullName evidence="10 13">endopeptidase La</fullName>
        <ecNumber evidence="10 13">3.4.21.53</ecNumber>
    </recommendedName>
</protein>
<dbReference type="InterPro" id="IPR027417">
    <property type="entry name" value="P-loop_NTPase"/>
</dbReference>
<evidence type="ECO:0000256" key="10">
    <source>
        <dbReference type="ARBA" id="ARBA00066743"/>
    </source>
</evidence>
<dbReference type="FunFam" id="3.40.50.300:FF:000021">
    <property type="entry name" value="Lon protease homolog"/>
    <property type="match status" value="1"/>
</dbReference>
<sequence length="778" mass="86540">MASMKNIPVVTLRDMVVYPHGVQPLFIGTEKSIRALDHAQINDKDKQVLLVAKRSPENENPGPDDLYSFGTVATILQLIRLPDKTVKILVEGGQRAKITEIRDEETFFVGDVDLIEEVDIDANEAEALVRSMMTVFEQYVQLSKKVPPEIMTSLASVEDPSRLVDTIASQMSLKLDEKQHILEMTSLAERVEHMMKLLEAEIDLFGVEKRVRGRVKKQMEKSQREYYLNEQMKAIQKELGDMDDVPNELDEIQKRLLASGMPKEARDKTTAELGKLKMMSPMSAEATVVRSYIDWMLGVPWKKRSKVRTDIAEAEAVLNADHYGLEEVKDRILEYLAVQRRVRKIKGPVLCLVGPPGVGKTSLGESIARATNRKFVRMAVGGVRDEAEIRGHRRTYIGSMPGKIVQKLSKSGTRNPLFLFDEIDKMGQDHRGDPASALLEVLDPEQNNSFNDHYLEVDYDLSEVMFICTSNTMNIPAPLLDRMEVIRIPGYTEDEKLNIAMRYLVRKQLANNGLKESELEIKEEAVRDLIRYYTREAGVRGLEREIAKLCRKVVKARDLDGAGEQAEQLIIGCGELEQYSGVKKFSYGKAEEADQIGQVTGLAVTSVGGELLTIEAAVMPGKGVMTKTGSLGDVMQESIQAAMTVVRSRAAALGISADFHEKYDLHVHMPEGATPKDGPSAGIALCTALVSVLTGIPARADVAMTGEITLRGQVLPIGGLKEKLLAAHRGGIKTVLIPDENKRDLKEIPDNIKRDLDIKPVKWIDEVLLLALARMPEP</sequence>
<organism evidence="17 18">
    <name type="scientific">SAR86 cluster bacterium</name>
    <dbReference type="NCBI Taxonomy" id="2030880"/>
    <lineage>
        <taxon>Bacteria</taxon>
        <taxon>Pseudomonadati</taxon>
        <taxon>Pseudomonadota</taxon>
        <taxon>Gammaproteobacteria</taxon>
        <taxon>SAR86 cluster</taxon>
    </lineage>
</organism>
<dbReference type="PROSITE" id="PS01046">
    <property type="entry name" value="LON_SER"/>
    <property type="match status" value="1"/>
</dbReference>
<dbReference type="NCBIfam" id="TIGR00763">
    <property type="entry name" value="lon"/>
    <property type="match status" value="1"/>
</dbReference>
<dbReference type="InterPro" id="IPR003111">
    <property type="entry name" value="Lon_prtase_N"/>
</dbReference>
<keyword evidence="6 13" id="KW-0720">Serine protease</keyword>
<keyword evidence="8" id="KW-0346">Stress response</keyword>
<keyword evidence="3 13" id="KW-0645">Protease</keyword>
<dbReference type="InterPro" id="IPR014721">
    <property type="entry name" value="Ribsml_uS5_D2-typ_fold_subgr"/>
</dbReference>
<dbReference type="Proteomes" id="UP000754644">
    <property type="component" value="Unassembled WGS sequence"/>
</dbReference>
<dbReference type="GO" id="GO:0016887">
    <property type="term" value="F:ATP hydrolysis activity"/>
    <property type="evidence" value="ECO:0007669"/>
    <property type="project" value="InterPro"/>
</dbReference>
<feature type="domain" description="Lon N-terminal" evidence="16">
    <location>
        <begin position="7"/>
        <end position="202"/>
    </location>
</feature>
<dbReference type="Pfam" id="PF22667">
    <property type="entry name" value="Lon_lid"/>
    <property type="match status" value="1"/>
</dbReference>
<dbReference type="NCBIfam" id="NF008053">
    <property type="entry name" value="PRK10787.1"/>
    <property type="match status" value="1"/>
</dbReference>
<evidence type="ECO:0000256" key="8">
    <source>
        <dbReference type="ARBA" id="ARBA00023016"/>
    </source>
</evidence>
<dbReference type="EMBL" id="JABMOJ010000268">
    <property type="protein sequence ID" value="NQV65131.1"/>
    <property type="molecule type" value="Genomic_DNA"/>
</dbReference>